<dbReference type="EMBL" id="JAULSW010000006">
    <property type="protein sequence ID" value="KAK3377440.1"/>
    <property type="molecule type" value="Genomic_DNA"/>
</dbReference>
<evidence type="ECO:0000313" key="2">
    <source>
        <dbReference type="Proteomes" id="UP001285441"/>
    </source>
</evidence>
<dbReference type="GO" id="GO:0005737">
    <property type="term" value="C:cytoplasm"/>
    <property type="evidence" value="ECO:0007669"/>
    <property type="project" value="TreeGrafter"/>
</dbReference>
<reference evidence="1" key="2">
    <citation type="submission" date="2023-06" db="EMBL/GenBank/DDBJ databases">
        <authorList>
            <consortium name="Lawrence Berkeley National Laboratory"/>
            <person name="Haridas S."/>
            <person name="Hensen N."/>
            <person name="Bonometti L."/>
            <person name="Westerberg I."/>
            <person name="Brannstrom I.O."/>
            <person name="Guillou S."/>
            <person name="Cros-Aarteil S."/>
            <person name="Calhoun S."/>
            <person name="Kuo A."/>
            <person name="Mondo S."/>
            <person name="Pangilinan J."/>
            <person name="Riley R."/>
            <person name="LaButti K."/>
            <person name="Andreopoulos B."/>
            <person name="Lipzen A."/>
            <person name="Chen C."/>
            <person name="Yanf M."/>
            <person name="Daum C."/>
            <person name="Ng V."/>
            <person name="Clum A."/>
            <person name="Steindorff A."/>
            <person name="Ohm R."/>
            <person name="Martin F."/>
            <person name="Silar P."/>
            <person name="Natvig D."/>
            <person name="Lalanne C."/>
            <person name="Gautier V."/>
            <person name="Ament-velasquez S.L."/>
            <person name="Kruys A."/>
            <person name="Hutchinson M.I."/>
            <person name="Powell A.J."/>
            <person name="Barry K."/>
            <person name="Miller A.N."/>
            <person name="Grigoriev I.V."/>
            <person name="Debuchy R."/>
            <person name="Gladieux P."/>
            <person name="Thoren M.H."/>
            <person name="Johannesson H."/>
        </authorList>
    </citation>
    <scope>NUCLEOTIDE SEQUENCE</scope>
    <source>
        <strain evidence="1">CBS 232.78</strain>
    </source>
</reference>
<organism evidence="1 2">
    <name type="scientific">Podospora didyma</name>
    <dbReference type="NCBI Taxonomy" id="330526"/>
    <lineage>
        <taxon>Eukaryota</taxon>
        <taxon>Fungi</taxon>
        <taxon>Dikarya</taxon>
        <taxon>Ascomycota</taxon>
        <taxon>Pezizomycotina</taxon>
        <taxon>Sordariomycetes</taxon>
        <taxon>Sordariomycetidae</taxon>
        <taxon>Sordariales</taxon>
        <taxon>Podosporaceae</taxon>
        <taxon>Podospora</taxon>
    </lineage>
</organism>
<keyword evidence="2" id="KW-1185">Reference proteome</keyword>
<dbReference type="PANTHER" id="PTHR48079">
    <property type="entry name" value="PROTEIN YEEZ"/>
    <property type="match status" value="1"/>
</dbReference>
<dbReference type="AlphaFoldDB" id="A0AAE0KJK8"/>
<evidence type="ECO:0000313" key="1">
    <source>
        <dbReference type="EMBL" id="KAK3377440.1"/>
    </source>
</evidence>
<comment type="caution">
    <text evidence="1">The sequence shown here is derived from an EMBL/GenBank/DDBJ whole genome shotgun (WGS) entry which is preliminary data.</text>
</comment>
<accession>A0AAE0KJK8</accession>
<dbReference type="Gene3D" id="3.40.50.720">
    <property type="entry name" value="NAD(P)-binding Rossmann-like Domain"/>
    <property type="match status" value="1"/>
</dbReference>
<name>A0AAE0KJK8_9PEZI</name>
<protein>
    <recommendedName>
        <fullName evidence="3">NAD(P)-binding domain-containing protein</fullName>
    </recommendedName>
</protein>
<evidence type="ECO:0008006" key="3">
    <source>
        <dbReference type="Google" id="ProtNLM"/>
    </source>
</evidence>
<dbReference type="PANTHER" id="PTHR48079:SF6">
    <property type="entry name" value="NAD(P)-BINDING DOMAIN-CONTAINING PROTEIN-RELATED"/>
    <property type="match status" value="1"/>
</dbReference>
<dbReference type="GO" id="GO:0004029">
    <property type="term" value="F:aldehyde dehydrogenase (NAD+) activity"/>
    <property type="evidence" value="ECO:0007669"/>
    <property type="project" value="TreeGrafter"/>
</dbReference>
<dbReference type="Proteomes" id="UP001285441">
    <property type="component" value="Unassembled WGS sequence"/>
</dbReference>
<dbReference type="InterPro" id="IPR051783">
    <property type="entry name" value="NAD(P)-dependent_oxidoreduct"/>
</dbReference>
<dbReference type="SUPFAM" id="SSF51735">
    <property type="entry name" value="NAD(P)-binding Rossmann-fold domains"/>
    <property type="match status" value="1"/>
</dbReference>
<sequence>MFFIGATGHIGAAVLRALKAAFPGLLVVALVRSEKDLEVLKDRYPDAFELTRGSLDDIELVEAEGAKAQLVIDCAPDASTSIPQERLASEMTLMISTHSPSNITHAATDTQVAAGNSESVDAAIISPCFVVGESPIHSHAAPITFPDLMQVTKHAGGPFTILKGQNLTSFVDTNALAELYTFLAKDALNYITNDNPTQPDKNIWFFMTDYLIPSLTKLGGGAWVTKESVAELTLNEVVSLIVTGLEMALVQIYGAGPLPRDWGQI</sequence>
<dbReference type="InterPro" id="IPR036291">
    <property type="entry name" value="NAD(P)-bd_dom_sf"/>
</dbReference>
<proteinExistence type="predicted"/>
<gene>
    <name evidence="1" type="ORF">B0H63DRAFT_546829</name>
</gene>
<reference evidence="1" key="1">
    <citation type="journal article" date="2023" name="Mol. Phylogenet. Evol.">
        <title>Genome-scale phylogeny and comparative genomics of the fungal order Sordariales.</title>
        <authorList>
            <person name="Hensen N."/>
            <person name="Bonometti L."/>
            <person name="Westerberg I."/>
            <person name="Brannstrom I.O."/>
            <person name="Guillou S."/>
            <person name="Cros-Aarteil S."/>
            <person name="Calhoun S."/>
            <person name="Haridas S."/>
            <person name="Kuo A."/>
            <person name="Mondo S."/>
            <person name="Pangilinan J."/>
            <person name="Riley R."/>
            <person name="LaButti K."/>
            <person name="Andreopoulos B."/>
            <person name="Lipzen A."/>
            <person name="Chen C."/>
            <person name="Yan M."/>
            <person name="Daum C."/>
            <person name="Ng V."/>
            <person name="Clum A."/>
            <person name="Steindorff A."/>
            <person name="Ohm R.A."/>
            <person name="Martin F."/>
            <person name="Silar P."/>
            <person name="Natvig D.O."/>
            <person name="Lalanne C."/>
            <person name="Gautier V."/>
            <person name="Ament-Velasquez S.L."/>
            <person name="Kruys A."/>
            <person name="Hutchinson M.I."/>
            <person name="Powell A.J."/>
            <person name="Barry K."/>
            <person name="Miller A.N."/>
            <person name="Grigoriev I.V."/>
            <person name="Debuchy R."/>
            <person name="Gladieux P."/>
            <person name="Hiltunen Thoren M."/>
            <person name="Johannesson H."/>
        </authorList>
    </citation>
    <scope>NUCLEOTIDE SEQUENCE</scope>
    <source>
        <strain evidence="1">CBS 232.78</strain>
    </source>
</reference>